<gene>
    <name evidence="1" type="ORF">C8E89_12348</name>
</gene>
<evidence type="ECO:0008006" key="3">
    <source>
        <dbReference type="Google" id="ProtNLM"/>
    </source>
</evidence>
<accession>A0A318HKY5</accession>
<name>A0A318HKY5_9MYCO</name>
<comment type="caution">
    <text evidence="1">The sequence shown here is derived from an EMBL/GenBank/DDBJ whole genome shotgun (WGS) entry which is preliminary data.</text>
</comment>
<protein>
    <recommendedName>
        <fullName evidence="3">Enoyl-CoA hydratase/isomerase-like protein</fullName>
    </recommendedName>
</protein>
<dbReference type="RefSeq" id="WP_220032521.1">
    <property type="nucleotide sequence ID" value="NZ_QJJU01000023.1"/>
</dbReference>
<dbReference type="AlphaFoldDB" id="A0A318HKY5"/>
<evidence type="ECO:0000313" key="2">
    <source>
        <dbReference type="Proteomes" id="UP000247781"/>
    </source>
</evidence>
<dbReference type="InterPro" id="IPR029045">
    <property type="entry name" value="ClpP/crotonase-like_dom_sf"/>
</dbReference>
<dbReference type="SUPFAM" id="SSF52096">
    <property type="entry name" value="ClpP/crotonase"/>
    <property type="match status" value="1"/>
</dbReference>
<reference evidence="2" key="1">
    <citation type="submission" date="2018-05" db="EMBL/GenBank/DDBJ databases">
        <authorList>
            <person name="Deangelis K."/>
            <person name="Huntemann M."/>
            <person name="Clum A."/>
            <person name="Pillay M."/>
            <person name="Palaniappan K."/>
            <person name="Varghese N."/>
            <person name="Mikhailova N."/>
            <person name="Stamatis D."/>
            <person name="Reddy T."/>
            <person name="Daum C."/>
            <person name="Shapiro N."/>
            <person name="Ivanova N."/>
            <person name="Kyrpides N."/>
            <person name="Woyke T."/>
        </authorList>
    </citation>
    <scope>NUCLEOTIDE SEQUENCE [LARGE SCALE GENOMIC DNA]</scope>
    <source>
        <strain evidence="2">GAS496</strain>
    </source>
</reference>
<sequence length="94" mass="10620">MTASLTQFTITEVSTGYWRVTFSNPPINFADPDTIIELQQLVGLIESEDTLQVVVLDSANPDFFINRYDVSRVAETLWRPGRLVCQRSSTSRHG</sequence>
<dbReference type="Gene3D" id="3.90.226.10">
    <property type="entry name" value="2-enoyl-CoA Hydratase, Chain A, domain 1"/>
    <property type="match status" value="1"/>
</dbReference>
<keyword evidence="2" id="KW-1185">Reference proteome</keyword>
<proteinExistence type="predicted"/>
<organism evidence="1 2">
    <name type="scientific">Mycolicibacterium moriokaense</name>
    <dbReference type="NCBI Taxonomy" id="39691"/>
    <lineage>
        <taxon>Bacteria</taxon>
        <taxon>Bacillati</taxon>
        <taxon>Actinomycetota</taxon>
        <taxon>Actinomycetes</taxon>
        <taxon>Mycobacteriales</taxon>
        <taxon>Mycobacteriaceae</taxon>
        <taxon>Mycolicibacterium</taxon>
    </lineage>
</organism>
<evidence type="ECO:0000313" key="1">
    <source>
        <dbReference type="EMBL" id="PXX03246.1"/>
    </source>
</evidence>
<dbReference type="EMBL" id="QJJU01000023">
    <property type="protein sequence ID" value="PXX03246.1"/>
    <property type="molecule type" value="Genomic_DNA"/>
</dbReference>
<reference evidence="1 2" key="2">
    <citation type="submission" date="2018-06" db="EMBL/GenBank/DDBJ databases">
        <title>Sequencing of bacterial isolates from soil warming experiment in Harvard Forest, Massachusetts, USA.</title>
        <authorList>
            <person name="Deangelis K.PhD."/>
        </authorList>
    </citation>
    <scope>NUCLEOTIDE SEQUENCE [LARGE SCALE GENOMIC DNA]</scope>
    <source>
        <strain evidence="1 2">GAS496</strain>
    </source>
</reference>
<dbReference type="Proteomes" id="UP000247781">
    <property type="component" value="Unassembled WGS sequence"/>
</dbReference>